<dbReference type="Proteomes" id="UP000886657">
    <property type="component" value="Unassembled WGS sequence"/>
</dbReference>
<accession>A0A9D7SFK5</accession>
<dbReference type="EMBL" id="JADKIO010000003">
    <property type="protein sequence ID" value="MBK9795086.1"/>
    <property type="molecule type" value="Genomic_DNA"/>
</dbReference>
<reference evidence="1" key="1">
    <citation type="submission" date="2020-10" db="EMBL/GenBank/DDBJ databases">
        <title>Connecting structure to function with the recovery of over 1000 high-quality activated sludge metagenome-assembled genomes encoding full-length rRNA genes using long-read sequencing.</title>
        <authorList>
            <person name="Singleton C.M."/>
            <person name="Petriglieri F."/>
            <person name="Kristensen J.M."/>
            <person name="Kirkegaard R.H."/>
            <person name="Michaelsen T.Y."/>
            <person name="Andersen M.H."/>
            <person name="Karst S.M."/>
            <person name="Dueholm M.S."/>
            <person name="Nielsen P.H."/>
            <person name="Albertsen M."/>
        </authorList>
    </citation>
    <scope>NUCLEOTIDE SEQUENCE</scope>
    <source>
        <strain evidence="1">Skiv_18-Q3-R9-52_MAXAC.067</strain>
    </source>
</reference>
<evidence type="ECO:0008006" key="3">
    <source>
        <dbReference type="Google" id="ProtNLM"/>
    </source>
</evidence>
<organism evidence="1 2">
    <name type="scientific">Candidatus Geothrix skivensis</name>
    <dbReference type="NCBI Taxonomy" id="2954439"/>
    <lineage>
        <taxon>Bacteria</taxon>
        <taxon>Pseudomonadati</taxon>
        <taxon>Acidobacteriota</taxon>
        <taxon>Holophagae</taxon>
        <taxon>Holophagales</taxon>
        <taxon>Holophagaceae</taxon>
        <taxon>Geothrix</taxon>
    </lineage>
</organism>
<evidence type="ECO:0000313" key="2">
    <source>
        <dbReference type="Proteomes" id="UP000886657"/>
    </source>
</evidence>
<feature type="non-terminal residue" evidence="1">
    <location>
        <position position="169"/>
    </location>
</feature>
<name>A0A9D7SFK5_9BACT</name>
<dbReference type="InterPro" id="IPR013783">
    <property type="entry name" value="Ig-like_fold"/>
</dbReference>
<dbReference type="Gene3D" id="2.60.40.10">
    <property type="entry name" value="Immunoglobulins"/>
    <property type="match status" value="1"/>
</dbReference>
<dbReference type="AlphaFoldDB" id="A0A9D7SFK5"/>
<gene>
    <name evidence="1" type="ORF">IPP58_01070</name>
</gene>
<sequence length="169" mass="17314">MRPASASSATPAPSAKAAFTKLGATVPDQNNFTDFTVVSGTSYDYRVIAYNQKGDSLLPTNTVTITPGAVVTPTGVTLEALPLTSVVKGTPVTFTALGSATGAATFQYRFYVNGAMVQDYSPTATYVMPGTQAVGVYTVSVEARTSLASAIVSATIPYTITPGPATGVQ</sequence>
<evidence type="ECO:0000313" key="1">
    <source>
        <dbReference type="EMBL" id="MBK9795086.1"/>
    </source>
</evidence>
<comment type="caution">
    <text evidence="1">The sequence shown here is derived from an EMBL/GenBank/DDBJ whole genome shotgun (WGS) entry which is preliminary data.</text>
</comment>
<proteinExistence type="predicted"/>
<protein>
    <recommendedName>
        <fullName evidence="3">Fibronectin type-III domain-containing protein</fullName>
    </recommendedName>
</protein>